<dbReference type="InterPro" id="IPR051396">
    <property type="entry name" value="Bact_Antivir_Def_Nuclease"/>
</dbReference>
<dbReference type="GO" id="GO:0005524">
    <property type="term" value="F:ATP binding"/>
    <property type="evidence" value="ECO:0007669"/>
    <property type="project" value="UniProtKB-KW"/>
</dbReference>
<dbReference type="InterPro" id="IPR003959">
    <property type="entry name" value="ATPase_AAA_core"/>
</dbReference>
<dbReference type="GO" id="GO:0006302">
    <property type="term" value="P:double-strand break repair"/>
    <property type="evidence" value="ECO:0007669"/>
    <property type="project" value="InterPro"/>
</dbReference>
<dbReference type="Pfam" id="PF13304">
    <property type="entry name" value="AAA_21"/>
    <property type="match status" value="1"/>
</dbReference>
<evidence type="ECO:0000313" key="3">
    <source>
        <dbReference type="EMBL" id="SHI89077.1"/>
    </source>
</evidence>
<sequence>MSKKPASPPPAYFLSLSLENVRSFGEKQTISFAQADGRPAQWTIILGDNGVGKTTVLKALAALRPIKTGFSDEDHLMPAYMEMNVSRWKPIRHSGEGTTIMSCNTHIGSKLSEVLNAAVDIYSIKIPGPEAQKKDGYVFSIPVLDLLDTNFTVLICYGYGAGRTVGNSTIGEIPANDDTCVSLFDDRADLLNPEEWFLNIDYGSKLAGDNAEQLNKARHLVEGMLKKVLLGVTDLRISSTGTPQKPQISLEFYLHNTWVRLRDMSLGYQTLVVWLTDFASKLFIRYPDSENPLEEPAIVLIDEIDLHLHPSWQRKLIGFLSGIFKNTQFIATAHSPLVVQAAGDEPSGANVVLLKREGDQTVVYQGEDLPDVRSWRLDQILSIELFDEVPAHSPDTERKLQRRDALLAKSRLSASEKKELAELNEWDNTQPVGDSQPERKAADVLRELARKLGKQELID</sequence>
<dbReference type="Gene3D" id="3.40.50.300">
    <property type="entry name" value="P-loop containing nucleotide triphosphate hydrolases"/>
    <property type="match status" value="2"/>
</dbReference>
<proteinExistence type="predicted"/>
<keyword evidence="3" id="KW-0067">ATP-binding</keyword>
<dbReference type="Pfam" id="PF13476">
    <property type="entry name" value="AAA_23"/>
    <property type="match status" value="1"/>
</dbReference>
<feature type="domain" description="Rad50/SbcC-type AAA" evidence="2">
    <location>
        <begin position="15"/>
        <end position="61"/>
    </location>
</feature>
<evidence type="ECO:0000259" key="1">
    <source>
        <dbReference type="Pfam" id="PF13304"/>
    </source>
</evidence>
<organism evidence="3 4">
    <name type="scientific">Hymenobacter daecheongensis DSM 21074</name>
    <dbReference type="NCBI Taxonomy" id="1121955"/>
    <lineage>
        <taxon>Bacteria</taxon>
        <taxon>Pseudomonadati</taxon>
        <taxon>Bacteroidota</taxon>
        <taxon>Cytophagia</taxon>
        <taxon>Cytophagales</taxon>
        <taxon>Hymenobacteraceae</taxon>
        <taxon>Hymenobacter</taxon>
    </lineage>
</organism>
<protein>
    <submittedName>
        <fullName evidence="3">Predicted ATP-binding protein involved in virulence</fullName>
    </submittedName>
</protein>
<accession>A0A1M6EUF5</accession>
<dbReference type="GO" id="GO:0016887">
    <property type="term" value="F:ATP hydrolysis activity"/>
    <property type="evidence" value="ECO:0007669"/>
    <property type="project" value="InterPro"/>
</dbReference>
<dbReference type="SUPFAM" id="SSF52540">
    <property type="entry name" value="P-loop containing nucleoside triphosphate hydrolases"/>
    <property type="match status" value="1"/>
</dbReference>
<dbReference type="STRING" id="1121955.SAMN02745146_1818"/>
<keyword evidence="4" id="KW-1185">Reference proteome</keyword>
<evidence type="ECO:0000259" key="2">
    <source>
        <dbReference type="Pfam" id="PF13476"/>
    </source>
</evidence>
<reference evidence="3 4" key="1">
    <citation type="submission" date="2016-11" db="EMBL/GenBank/DDBJ databases">
        <authorList>
            <person name="Jaros S."/>
            <person name="Januszkiewicz K."/>
            <person name="Wedrychowicz H."/>
        </authorList>
    </citation>
    <scope>NUCLEOTIDE SEQUENCE [LARGE SCALE GENOMIC DNA]</scope>
    <source>
        <strain evidence="3 4">DSM 21074</strain>
    </source>
</reference>
<feature type="domain" description="ATPase AAA-type core" evidence="1">
    <location>
        <begin position="238"/>
        <end position="339"/>
    </location>
</feature>
<evidence type="ECO:0000313" key="4">
    <source>
        <dbReference type="Proteomes" id="UP000184418"/>
    </source>
</evidence>
<name>A0A1M6EUF5_9BACT</name>
<gene>
    <name evidence="3" type="ORF">SAMN02745146_1818</name>
</gene>
<dbReference type="EMBL" id="FQYN01000003">
    <property type="protein sequence ID" value="SHI89077.1"/>
    <property type="molecule type" value="Genomic_DNA"/>
</dbReference>
<dbReference type="InterPro" id="IPR038729">
    <property type="entry name" value="Rad50/SbcC_AAA"/>
</dbReference>
<dbReference type="InterPro" id="IPR027417">
    <property type="entry name" value="P-loop_NTPase"/>
</dbReference>
<dbReference type="PANTHER" id="PTHR43581:SF4">
    <property type="entry name" value="ATP_GTP PHOSPHATASE"/>
    <property type="match status" value="1"/>
</dbReference>
<dbReference type="AlphaFoldDB" id="A0A1M6EUF5"/>
<keyword evidence="3" id="KW-0547">Nucleotide-binding</keyword>
<dbReference type="PANTHER" id="PTHR43581">
    <property type="entry name" value="ATP/GTP PHOSPHATASE"/>
    <property type="match status" value="1"/>
</dbReference>
<dbReference type="Proteomes" id="UP000184418">
    <property type="component" value="Unassembled WGS sequence"/>
</dbReference>
<dbReference type="OrthoDB" id="9805802at2"/>